<dbReference type="AlphaFoldDB" id="A0A7W7LK56"/>
<dbReference type="Proteomes" id="UP000556084">
    <property type="component" value="Unassembled WGS sequence"/>
</dbReference>
<feature type="compositionally biased region" description="Basic and acidic residues" evidence="1">
    <location>
        <begin position="183"/>
        <end position="192"/>
    </location>
</feature>
<comment type="caution">
    <text evidence="2">The sequence shown here is derived from an EMBL/GenBank/DDBJ whole genome shotgun (WGS) entry which is preliminary data.</text>
</comment>
<dbReference type="RefSeq" id="WP_343069339.1">
    <property type="nucleotide sequence ID" value="NZ_JACHJH010000001.1"/>
</dbReference>
<proteinExistence type="predicted"/>
<dbReference type="Gene3D" id="2.160.20.80">
    <property type="entry name" value="E3 ubiquitin-protein ligase SopA"/>
    <property type="match status" value="1"/>
</dbReference>
<accession>A0A7W7LK56</accession>
<reference evidence="2 3" key="1">
    <citation type="submission" date="2020-08" db="EMBL/GenBank/DDBJ databases">
        <title>Genomic Encyclopedia of Type Strains, Phase III (KMG-III): the genomes of soil and plant-associated and newly described type strains.</title>
        <authorList>
            <person name="Whitman W."/>
        </authorList>
    </citation>
    <scope>NUCLEOTIDE SEQUENCE [LARGE SCALE GENOMIC DNA]</scope>
    <source>
        <strain evidence="2 3">CECT 3266</strain>
    </source>
</reference>
<evidence type="ECO:0000313" key="2">
    <source>
        <dbReference type="EMBL" id="MBB4891730.1"/>
    </source>
</evidence>
<sequence length="301" mass="32157">MSVERDAAISDRTRLDLQGDCGNCFGLCCVALPFAASSDFAADKAAGKPCTNLQQDFRCGIHTRLRERGYSGCTVYDCFGAGQKVSQVTFGGRDWRSAPDTARQMFDVFPVVRQLHELLWYLAEALALPAAGPLHAELRRVLDETERLAGQSPDALQDVDVAAHRQVVNVLLLRTSELVRAEVKDRSSEKPARPAKGGRGKRGPKIRPGADLTRADLFGASLKGAGLQGATLRGACLIAADLTGADLRTTDLIGVDCRDADLAGADLTGSFFLTQPQLNAAKGDAATKLPPSLTRPSHWAA</sequence>
<dbReference type="SUPFAM" id="SSF141571">
    <property type="entry name" value="Pentapeptide repeat-like"/>
    <property type="match status" value="1"/>
</dbReference>
<protein>
    <submittedName>
        <fullName evidence="2">Uncharacterized protein YjbI with pentapeptide repeats</fullName>
    </submittedName>
</protein>
<dbReference type="InterPro" id="IPR051082">
    <property type="entry name" value="Pentapeptide-BTB/POZ_domain"/>
</dbReference>
<evidence type="ECO:0000256" key="1">
    <source>
        <dbReference type="SAM" id="MobiDB-lite"/>
    </source>
</evidence>
<keyword evidence="3" id="KW-1185">Reference proteome</keyword>
<dbReference type="Pfam" id="PF00805">
    <property type="entry name" value="Pentapeptide"/>
    <property type="match status" value="1"/>
</dbReference>
<dbReference type="PANTHER" id="PTHR14136:SF17">
    <property type="entry name" value="BTB_POZ DOMAIN-CONTAINING PROTEIN KCTD9"/>
    <property type="match status" value="1"/>
</dbReference>
<gene>
    <name evidence="2" type="ORF">FHS39_000730</name>
</gene>
<evidence type="ECO:0000313" key="3">
    <source>
        <dbReference type="Proteomes" id="UP000556084"/>
    </source>
</evidence>
<dbReference type="InterPro" id="IPR001646">
    <property type="entry name" value="5peptide_repeat"/>
</dbReference>
<feature type="region of interest" description="Disordered" evidence="1">
    <location>
        <begin position="183"/>
        <end position="210"/>
    </location>
</feature>
<organism evidence="2 3">
    <name type="scientific">Streptomyces olivoverticillatus</name>
    <dbReference type="NCBI Taxonomy" id="66427"/>
    <lineage>
        <taxon>Bacteria</taxon>
        <taxon>Bacillati</taxon>
        <taxon>Actinomycetota</taxon>
        <taxon>Actinomycetes</taxon>
        <taxon>Kitasatosporales</taxon>
        <taxon>Streptomycetaceae</taxon>
        <taxon>Streptomyces</taxon>
    </lineage>
</organism>
<dbReference type="EMBL" id="JACHJH010000001">
    <property type="protein sequence ID" value="MBB4891730.1"/>
    <property type="molecule type" value="Genomic_DNA"/>
</dbReference>
<name>A0A7W7LK56_9ACTN</name>
<feature type="compositionally biased region" description="Basic residues" evidence="1">
    <location>
        <begin position="196"/>
        <end position="205"/>
    </location>
</feature>
<dbReference type="PANTHER" id="PTHR14136">
    <property type="entry name" value="BTB_POZ DOMAIN-CONTAINING PROTEIN KCTD9"/>
    <property type="match status" value="1"/>
</dbReference>